<dbReference type="STRING" id="1197477.IA57_11040"/>
<dbReference type="EMBL" id="JPFK01000007">
    <property type="protein sequence ID" value="KFB00967.1"/>
    <property type="molecule type" value="Genomic_DNA"/>
</dbReference>
<dbReference type="InterPro" id="IPR021457">
    <property type="entry name" value="DUF3108"/>
</dbReference>
<comment type="caution">
    <text evidence="2">The sequence shown here is derived from an EMBL/GenBank/DDBJ whole genome shotgun (WGS) entry which is preliminary data.</text>
</comment>
<dbReference type="Proteomes" id="UP000028521">
    <property type="component" value="Unassembled WGS sequence"/>
</dbReference>
<dbReference type="eggNOG" id="ENOG502Z8R0">
    <property type="taxonomic scope" value="Bacteria"/>
</dbReference>
<dbReference type="Pfam" id="PF11306">
    <property type="entry name" value="DUF3108"/>
    <property type="match status" value="1"/>
</dbReference>
<accession>A0A084TJT1</accession>
<feature type="signal peptide" evidence="1">
    <location>
        <begin position="1"/>
        <end position="19"/>
    </location>
</feature>
<sequence>MKKTIALFALMLCLLSAKAQNTAVGPSEKLVYTATYNMSGILNELAQVTMETSAVKTSKATLLRLKCTAATYSKWDSFFKIRDLYESYVSPVSLKPFLYKREINEGGYYKYMKYTFKHSSGQVKSQKKKKRSNGTIWEENKNVSISSNTNDLVTTLYKLRNVDFSNLTKGQSKTFKVIFDNETHTVNFKYLGTETIPSALGTKTCYKLAITISNNNVLKGSHENLLWLTADANKIPLYAKFKIAVGNGELKIKSASGLKH</sequence>
<evidence type="ECO:0000256" key="1">
    <source>
        <dbReference type="SAM" id="SignalP"/>
    </source>
</evidence>
<feature type="chain" id="PRO_5001782729" description="DUF3108 domain-containing protein" evidence="1">
    <location>
        <begin position="20"/>
        <end position="260"/>
    </location>
</feature>
<evidence type="ECO:0008006" key="4">
    <source>
        <dbReference type="Google" id="ProtNLM"/>
    </source>
</evidence>
<gene>
    <name evidence="2" type="ORF">IA57_11040</name>
</gene>
<reference evidence="2 3" key="1">
    <citation type="journal article" date="2014" name="Genome Announc.">
        <title>Draft Genome Sequence of the Algicidal Bacterium Mangrovimonas yunxiaonensis Strain LY01.</title>
        <authorList>
            <person name="Li Y."/>
            <person name="Zhu H."/>
            <person name="Li C."/>
            <person name="Zhang H."/>
            <person name="Chen Z."/>
            <person name="Zheng W."/>
            <person name="Xu H."/>
            <person name="Zheng T."/>
        </authorList>
    </citation>
    <scope>NUCLEOTIDE SEQUENCE [LARGE SCALE GENOMIC DNA]</scope>
    <source>
        <strain evidence="2 3">LY01</strain>
    </source>
</reference>
<proteinExistence type="predicted"/>
<keyword evidence="3" id="KW-1185">Reference proteome</keyword>
<dbReference type="RefSeq" id="WP_036123033.1">
    <property type="nucleotide sequence ID" value="NZ_BMET01000004.1"/>
</dbReference>
<keyword evidence="1" id="KW-0732">Signal</keyword>
<dbReference type="OrthoDB" id="9808473at2"/>
<organism evidence="2 3">
    <name type="scientific">Mangrovimonas yunxiaonensis</name>
    <dbReference type="NCBI Taxonomy" id="1197477"/>
    <lineage>
        <taxon>Bacteria</taxon>
        <taxon>Pseudomonadati</taxon>
        <taxon>Bacteroidota</taxon>
        <taxon>Flavobacteriia</taxon>
        <taxon>Flavobacteriales</taxon>
        <taxon>Flavobacteriaceae</taxon>
        <taxon>Mangrovimonas</taxon>
    </lineage>
</organism>
<name>A0A084TJT1_9FLAO</name>
<protein>
    <recommendedName>
        <fullName evidence="4">DUF3108 domain-containing protein</fullName>
    </recommendedName>
</protein>
<dbReference type="AlphaFoldDB" id="A0A084TJT1"/>
<evidence type="ECO:0000313" key="2">
    <source>
        <dbReference type="EMBL" id="KFB00967.1"/>
    </source>
</evidence>
<reference evidence="3" key="2">
    <citation type="submission" date="2014-07" db="EMBL/GenBank/DDBJ databases">
        <title>Genome sequence of Mangrovimonas yunxiaonensis.</title>
        <authorList>
            <person name="Li Y."/>
            <person name="Zheng T."/>
        </authorList>
    </citation>
    <scope>NUCLEOTIDE SEQUENCE [LARGE SCALE GENOMIC DNA]</scope>
    <source>
        <strain evidence="3">LY01</strain>
    </source>
</reference>
<evidence type="ECO:0000313" key="3">
    <source>
        <dbReference type="Proteomes" id="UP000028521"/>
    </source>
</evidence>